<dbReference type="PANTHER" id="PTHR38342:SF2">
    <property type="entry name" value="INNER MEMBRANE OR EXPORTED"/>
    <property type="match status" value="1"/>
</dbReference>
<proteinExistence type="predicted"/>
<dbReference type="InterPro" id="IPR005180">
    <property type="entry name" value="DUF302"/>
</dbReference>
<evidence type="ECO:0000313" key="3">
    <source>
        <dbReference type="Proteomes" id="UP000267268"/>
    </source>
</evidence>
<dbReference type="OrthoDB" id="9799367at2"/>
<accession>A0A3Q9FN08</accession>
<feature type="domain" description="DUF302" evidence="1">
    <location>
        <begin position="52"/>
        <end position="113"/>
    </location>
</feature>
<evidence type="ECO:0000259" key="1">
    <source>
        <dbReference type="Pfam" id="PF03625"/>
    </source>
</evidence>
<dbReference type="Pfam" id="PF03625">
    <property type="entry name" value="DUF302"/>
    <property type="match status" value="2"/>
</dbReference>
<dbReference type="CDD" id="cd14797">
    <property type="entry name" value="DUF302"/>
    <property type="match status" value="2"/>
</dbReference>
<dbReference type="AlphaFoldDB" id="A0A3Q9FN08"/>
<sequence length="289" mass="32492">MTFKKILLVFITAGIYSCSSTPPAVPKVEQKVDQEVVELDKKIRRFTPVTKIDHARFARNEGVYTPPSIVTIFSNPKVNTKLIQKNPLIAIDLPYKVLCYSEADTSKASVAYTSAEFLKKRHGLTDEDVKDFNKDIEKVMSIFPEESIVKSSTKEVTKDFGILTISSKYDFETTVKRLNEAIGSQGDTEFFAVVDYQKDAKKYGVDMNPMQLILFGGPAPGGKAMHTTPRIGLEAFCQKLLVFADDEGKVTVAFNDIVDFSELYYDTWTIPQRVINYRLNDTFSSAVMD</sequence>
<dbReference type="KEGG" id="fll:EI427_17090"/>
<dbReference type="EMBL" id="CP034562">
    <property type="protein sequence ID" value="AZQ63879.1"/>
    <property type="molecule type" value="Genomic_DNA"/>
</dbReference>
<dbReference type="PANTHER" id="PTHR38342">
    <property type="entry name" value="SLR5037 PROTEIN"/>
    <property type="match status" value="1"/>
</dbReference>
<dbReference type="InterPro" id="IPR035923">
    <property type="entry name" value="TT1751-like_sf"/>
</dbReference>
<dbReference type="PROSITE" id="PS51257">
    <property type="entry name" value="PROKAR_LIPOPROTEIN"/>
    <property type="match status" value="1"/>
</dbReference>
<dbReference type="SUPFAM" id="SSF103247">
    <property type="entry name" value="TT1751-like"/>
    <property type="match status" value="2"/>
</dbReference>
<feature type="domain" description="DUF302" evidence="1">
    <location>
        <begin position="194"/>
        <end position="256"/>
    </location>
</feature>
<dbReference type="Gene3D" id="3.30.310.70">
    <property type="entry name" value="TT1751-like domain"/>
    <property type="match status" value="2"/>
</dbReference>
<keyword evidence="3" id="KW-1185">Reference proteome</keyword>
<protein>
    <submittedName>
        <fullName evidence="2">DUF302 domain-containing protein</fullName>
    </submittedName>
</protein>
<dbReference type="Proteomes" id="UP000267268">
    <property type="component" value="Chromosome 1"/>
</dbReference>
<name>A0A3Q9FN08_9BACT</name>
<reference evidence="2 3" key="1">
    <citation type="submission" date="2018-12" db="EMBL/GenBank/DDBJ databases">
        <title>Flammeovirga pectinis sp. nov., isolated from the gut of the Korean scallop, Patinopecten yessoensis.</title>
        <authorList>
            <person name="Bae J.-W."/>
            <person name="Jeong Y.-S."/>
            <person name="Kang W."/>
        </authorList>
    </citation>
    <scope>NUCLEOTIDE SEQUENCE [LARGE SCALE GENOMIC DNA]</scope>
    <source>
        <strain evidence="2 3">L12M1</strain>
    </source>
</reference>
<dbReference type="RefSeq" id="WP_126617021.1">
    <property type="nucleotide sequence ID" value="NZ_CP034562.1"/>
</dbReference>
<gene>
    <name evidence="2" type="ORF">EI427_17090</name>
</gene>
<organism evidence="2 3">
    <name type="scientific">Flammeovirga pectinis</name>
    <dbReference type="NCBI Taxonomy" id="2494373"/>
    <lineage>
        <taxon>Bacteria</taxon>
        <taxon>Pseudomonadati</taxon>
        <taxon>Bacteroidota</taxon>
        <taxon>Cytophagia</taxon>
        <taxon>Cytophagales</taxon>
        <taxon>Flammeovirgaceae</taxon>
        <taxon>Flammeovirga</taxon>
    </lineage>
</organism>
<evidence type="ECO:0000313" key="2">
    <source>
        <dbReference type="EMBL" id="AZQ63879.1"/>
    </source>
</evidence>